<reference evidence="3" key="1">
    <citation type="submission" date="2023-01" db="EMBL/GenBank/DDBJ databases">
        <title>Oxazolidinone resistance genes in florfenicol resistant enterococci from beef cattle and veal calves at slaughter.</title>
        <authorList>
            <person name="Biggel M."/>
        </authorList>
    </citation>
    <scope>NUCLEOTIDE SEQUENCE</scope>
    <source>
        <strain evidence="3">K204-1</strain>
    </source>
</reference>
<feature type="compositionally biased region" description="Polar residues" evidence="1">
    <location>
        <begin position="281"/>
        <end position="291"/>
    </location>
</feature>
<feature type="chain" id="PRO_5042083317" description="Gram-positive cocci surface proteins LPxTG domain-containing protein" evidence="2">
    <location>
        <begin position="26"/>
        <end position="358"/>
    </location>
</feature>
<feature type="signal peptide" evidence="2">
    <location>
        <begin position="1"/>
        <end position="25"/>
    </location>
</feature>
<organism evidence="3 4">
    <name type="scientific">Vagococcus lutrae</name>
    <dbReference type="NCBI Taxonomy" id="81947"/>
    <lineage>
        <taxon>Bacteria</taxon>
        <taxon>Bacillati</taxon>
        <taxon>Bacillota</taxon>
        <taxon>Bacilli</taxon>
        <taxon>Lactobacillales</taxon>
        <taxon>Enterococcaceae</taxon>
        <taxon>Vagococcus</taxon>
    </lineage>
</organism>
<feature type="region of interest" description="Disordered" evidence="1">
    <location>
        <begin position="260"/>
        <end position="302"/>
    </location>
</feature>
<evidence type="ECO:0000313" key="4">
    <source>
        <dbReference type="Proteomes" id="UP001179600"/>
    </source>
</evidence>
<evidence type="ECO:0000313" key="3">
    <source>
        <dbReference type="EMBL" id="WCG23103.1"/>
    </source>
</evidence>
<keyword evidence="2" id="KW-0732">Signal</keyword>
<dbReference type="AlphaFoldDB" id="A0AAF0BCV9"/>
<name>A0AAF0BCV9_9ENTE</name>
<dbReference type="EMBL" id="CP116507">
    <property type="protein sequence ID" value="WCG23103.1"/>
    <property type="molecule type" value="Genomic_DNA"/>
</dbReference>
<gene>
    <name evidence="3" type="ORF">PML95_02370</name>
</gene>
<protein>
    <recommendedName>
        <fullName evidence="5">Gram-positive cocci surface proteins LPxTG domain-containing protein</fullName>
    </recommendedName>
</protein>
<sequence length="358" mass="39579">MKKSICIGLCSAFLLLSVAPMAVKAEEVIDDNAVEEIIGDDTHNEEDLEQINWKLEITNIIDKLKEKKAIVIKEQSKALLTDKIQQLEELLISETEISSENISSLRADSESLIAIVEDIERDHPLLGTINLETSIKLPMNEKGVYWGSWHAKLPIPKELSGYTNQDLHILGDINGFDDPNKIGLGVNGNLNADNEKANFGYNLYKTEDYLGISVMTDPTQVIILNTNHFTVTETIIIPTGEAYQLNVNIMIEPYVLEQEENGNSSNNEHAENQNGNNNNEQSGTNPQANHGDNSKIPGKTSEDAEKAFVEKVKNSGDKSEKYVGGDKLPQTSQSKTLVASLSVMVFSFLTALVAKFKF</sequence>
<proteinExistence type="predicted"/>
<dbReference type="Proteomes" id="UP001179600">
    <property type="component" value="Chromosome"/>
</dbReference>
<dbReference type="RefSeq" id="WP_272163511.1">
    <property type="nucleotide sequence ID" value="NZ_CP116507.1"/>
</dbReference>
<evidence type="ECO:0000256" key="1">
    <source>
        <dbReference type="SAM" id="MobiDB-lite"/>
    </source>
</evidence>
<evidence type="ECO:0008006" key="5">
    <source>
        <dbReference type="Google" id="ProtNLM"/>
    </source>
</evidence>
<evidence type="ECO:0000256" key="2">
    <source>
        <dbReference type="SAM" id="SignalP"/>
    </source>
</evidence>
<feature type="compositionally biased region" description="Low complexity" evidence="1">
    <location>
        <begin position="261"/>
        <end position="280"/>
    </location>
</feature>
<accession>A0AAF0BCV9</accession>